<reference evidence="2" key="2">
    <citation type="submission" date="2015-01" db="EMBL/GenBank/DDBJ databases">
        <title>Evolutionary Origins and Diversification of the Mycorrhizal Mutualists.</title>
        <authorList>
            <consortium name="DOE Joint Genome Institute"/>
            <consortium name="Mycorrhizal Genomics Consortium"/>
            <person name="Kohler A."/>
            <person name="Kuo A."/>
            <person name="Nagy L.G."/>
            <person name="Floudas D."/>
            <person name="Copeland A."/>
            <person name="Barry K.W."/>
            <person name="Cichocki N."/>
            <person name="Veneault-Fourrey C."/>
            <person name="LaButti K."/>
            <person name="Lindquist E.A."/>
            <person name="Lipzen A."/>
            <person name="Lundell T."/>
            <person name="Morin E."/>
            <person name="Murat C."/>
            <person name="Riley R."/>
            <person name="Ohm R."/>
            <person name="Sun H."/>
            <person name="Tunlid A."/>
            <person name="Henrissat B."/>
            <person name="Grigoriev I.V."/>
            <person name="Hibbett D.S."/>
            <person name="Martin F."/>
        </authorList>
    </citation>
    <scope>NUCLEOTIDE SEQUENCE [LARGE SCALE GENOMIC DNA]</scope>
    <source>
        <strain evidence="2">Foug A</strain>
    </source>
</reference>
<dbReference type="InParanoid" id="A0A0C3D242"/>
<proteinExistence type="predicted"/>
<keyword evidence="2" id="KW-1185">Reference proteome</keyword>
<organism evidence="1 2">
    <name type="scientific">Scleroderma citrinum Foug A</name>
    <dbReference type="NCBI Taxonomy" id="1036808"/>
    <lineage>
        <taxon>Eukaryota</taxon>
        <taxon>Fungi</taxon>
        <taxon>Dikarya</taxon>
        <taxon>Basidiomycota</taxon>
        <taxon>Agaricomycotina</taxon>
        <taxon>Agaricomycetes</taxon>
        <taxon>Agaricomycetidae</taxon>
        <taxon>Boletales</taxon>
        <taxon>Sclerodermatineae</taxon>
        <taxon>Sclerodermataceae</taxon>
        <taxon>Scleroderma</taxon>
    </lineage>
</organism>
<protein>
    <submittedName>
        <fullName evidence="1">Uncharacterized protein</fullName>
    </submittedName>
</protein>
<name>A0A0C3D242_9AGAM</name>
<dbReference type="EMBL" id="KN822145">
    <property type="protein sequence ID" value="KIM54900.1"/>
    <property type="molecule type" value="Genomic_DNA"/>
</dbReference>
<accession>A0A0C3D242</accession>
<gene>
    <name evidence="1" type="ORF">SCLCIDRAFT_1221612</name>
</gene>
<dbReference type="HOGENOM" id="CLU_2851016_0_0_1"/>
<reference evidence="1 2" key="1">
    <citation type="submission" date="2014-04" db="EMBL/GenBank/DDBJ databases">
        <authorList>
            <consortium name="DOE Joint Genome Institute"/>
            <person name="Kuo A."/>
            <person name="Kohler A."/>
            <person name="Nagy L.G."/>
            <person name="Floudas D."/>
            <person name="Copeland A."/>
            <person name="Barry K.W."/>
            <person name="Cichocki N."/>
            <person name="Veneault-Fourrey C."/>
            <person name="LaButti K."/>
            <person name="Lindquist E.A."/>
            <person name="Lipzen A."/>
            <person name="Lundell T."/>
            <person name="Morin E."/>
            <person name="Murat C."/>
            <person name="Sun H."/>
            <person name="Tunlid A."/>
            <person name="Henrissat B."/>
            <person name="Grigoriev I.V."/>
            <person name="Hibbett D.S."/>
            <person name="Martin F."/>
            <person name="Nordberg H.P."/>
            <person name="Cantor M.N."/>
            <person name="Hua S.X."/>
        </authorList>
    </citation>
    <scope>NUCLEOTIDE SEQUENCE [LARGE SCALE GENOMIC DNA]</scope>
    <source>
        <strain evidence="1 2">Foug A</strain>
    </source>
</reference>
<dbReference type="AlphaFoldDB" id="A0A0C3D242"/>
<dbReference type="Proteomes" id="UP000053989">
    <property type="component" value="Unassembled WGS sequence"/>
</dbReference>
<sequence length="65" mass="7591">MFLPRRDQHLPWGQAAERIANDTCDSSTSLIYILARIFGTRINARFLDVMPSPPHIQHRVTCWLR</sequence>
<evidence type="ECO:0000313" key="1">
    <source>
        <dbReference type="EMBL" id="KIM54900.1"/>
    </source>
</evidence>
<evidence type="ECO:0000313" key="2">
    <source>
        <dbReference type="Proteomes" id="UP000053989"/>
    </source>
</evidence>